<dbReference type="STRING" id="1121131.SAMN02745229_02133"/>
<keyword evidence="1" id="KW-0472">Membrane</keyword>
<dbReference type="PROSITE" id="PS51257">
    <property type="entry name" value="PROKAR_LIPOPROTEIN"/>
    <property type="match status" value="1"/>
</dbReference>
<dbReference type="EMBL" id="FQXK01000017">
    <property type="protein sequence ID" value="SHI22010.1"/>
    <property type="molecule type" value="Genomic_DNA"/>
</dbReference>
<proteinExistence type="predicted"/>
<keyword evidence="1" id="KW-0812">Transmembrane</keyword>
<feature type="transmembrane region" description="Helical" evidence="1">
    <location>
        <begin position="6"/>
        <end position="27"/>
    </location>
</feature>
<evidence type="ECO:0000313" key="3">
    <source>
        <dbReference type="EMBL" id="SHI22010.1"/>
    </source>
</evidence>
<dbReference type="InterPro" id="IPR025164">
    <property type="entry name" value="Toastrack_DUF4097"/>
</dbReference>
<protein>
    <submittedName>
        <fullName evidence="3">Putative adhesin</fullName>
    </submittedName>
</protein>
<dbReference type="Proteomes" id="UP000184278">
    <property type="component" value="Unassembled WGS sequence"/>
</dbReference>
<accession>A0A1M5ZCS1</accession>
<feature type="domain" description="DUF4097" evidence="2">
    <location>
        <begin position="56"/>
        <end position="255"/>
    </location>
</feature>
<dbReference type="Gene3D" id="2.160.20.120">
    <property type="match status" value="1"/>
</dbReference>
<dbReference type="AlphaFoldDB" id="A0A1M5ZCS1"/>
<dbReference type="OrthoDB" id="2003605at2"/>
<evidence type="ECO:0000313" key="4">
    <source>
        <dbReference type="Proteomes" id="UP000184278"/>
    </source>
</evidence>
<dbReference type="Pfam" id="PF13349">
    <property type="entry name" value="DUF4097"/>
    <property type="match status" value="1"/>
</dbReference>
<keyword evidence="4" id="KW-1185">Reference proteome</keyword>
<sequence>MKKFGIGIVIIICILSIAGCGNMFHFIKNGKTRGISITFEDFGEMIDFETGLGDFSKIDVDLSIGDLSIVAGDGYSLKYRYPEKLQPEYEVKDGTLVVKTKTENKISVSDDISEKTYLTITVPTGTEFKDVKLDDSMGDITVRGVNSAKLVIEDSMGDVSVSEASFGTISIDDSMGDIKVTDVKADELKGAASMGDFEIETSDIAKVKWDSSMGKITLKGTFVNLELEDSMGDIKVDSESAWTGKLETSMGDIVVNGAKKGDSYSQ</sequence>
<evidence type="ECO:0000256" key="1">
    <source>
        <dbReference type="SAM" id="Phobius"/>
    </source>
</evidence>
<keyword evidence="1" id="KW-1133">Transmembrane helix</keyword>
<evidence type="ECO:0000259" key="2">
    <source>
        <dbReference type="Pfam" id="PF13349"/>
    </source>
</evidence>
<organism evidence="3 4">
    <name type="scientific">Butyrivibrio fibrisolvens DSM 3071</name>
    <dbReference type="NCBI Taxonomy" id="1121131"/>
    <lineage>
        <taxon>Bacteria</taxon>
        <taxon>Bacillati</taxon>
        <taxon>Bacillota</taxon>
        <taxon>Clostridia</taxon>
        <taxon>Lachnospirales</taxon>
        <taxon>Lachnospiraceae</taxon>
        <taxon>Butyrivibrio</taxon>
    </lineage>
</organism>
<name>A0A1M5ZCS1_BUTFI</name>
<reference evidence="4" key="1">
    <citation type="submission" date="2016-11" db="EMBL/GenBank/DDBJ databases">
        <authorList>
            <person name="Varghese N."/>
            <person name="Submissions S."/>
        </authorList>
    </citation>
    <scope>NUCLEOTIDE SEQUENCE [LARGE SCALE GENOMIC DNA]</scope>
    <source>
        <strain evidence="4">DSM 3071</strain>
    </source>
</reference>
<gene>
    <name evidence="3" type="ORF">SAMN02745229_02133</name>
</gene>